<feature type="transmembrane region" description="Helical" evidence="18">
    <location>
        <begin position="213"/>
        <end position="229"/>
    </location>
</feature>
<feature type="transmembrane region" description="Helical" evidence="18">
    <location>
        <begin position="371"/>
        <end position="397"/>
    </location>
</feature>
<comment type="subcellular location">
    <subcellularLocation>
        <location evidence="1">Membrane</location>
        <topology evidence="1">Multi-pass membrane protein</topology>
    </subcellularLocation>
</comment>
<dbReference type="PROSITE" id="PS01017">
    <property type="entry name" value="STEROL_REDUCT_1"/>
    <property type="match status" value="1"/>
</dbReference>
<dbReference type="PANTHER" id="PTHR21257">
    <property type="entry name" value="DELTA(14)-STEROL REDUCTASE"/>
    <property type="match status" value="1"/>
</dbReference>
<dbReference type="FunFam" id="1.20.120.1630:FF:000011">
    <property type="entry name" value="Delta(14)-sterol reductase"/>
    <property type="match status" value="1"/>
</dbReference>
<keyword evidence="12 18" id="KW-1207">Sterol metabolism</keyword>
<keyword evidence="8 18" id="KW-0560">Oxidoreductase</keyword>
<dbReference type="OrthoDB" id="10262235at2759"/>
<dbReference type="GO" id="GO:0050613">
    <property type="term" value="F:Delta14-sterol reductase activity"/>
    <property type="evidence" value="ECO:0007669"/>
    <property type="project" value="TreeGrafter"/>
</dbReference>
<gene>
    <name evidence="19" type="ORF">SAPINGB_P002680</name>
</gene>
<evidence type="ECO:0000256" key="5">
    <source>
        <dbReference type="ARBA" id="ARBA00022857"/>
    </source>
</evidence>
<dbReference type="InterPro" id="IPR001171">
    <property type="entry name" value="ERG24_DHCR-like"/>
</dbReference>
<keyword evidence="3 18" id="KW-0444">Lipid biosynthesis</keyword>
<evidence type="ECO:0000313" key="19">
    <source>
        <dbReference type="EMBL" id="VVT50259.1"/>
    </source>
</evidence>
<evidence type="ECO:0000256" key="12">
    <source>
        <dbReference type="ARBA" id="ARBA00023166"/>
    </source>
</evidence>
<proteinExistence type="inferred from homology"/>
<feature type="transmembrane region" description="Helical" evidence="18">
    <location>
        <begin position="300"/>
        <end position="319"/>
    </location>
</feature>
<evidence type="ECO:0000256" key="16">
    <source>
        <dbReference type="ARBA" id="ARBA00060577"/>
    </source>
</evidence>
<dbReference type="Proteomes" id="UP000398389">
    <property type="component" value="Unassembled WGS sequence"/>
</dbReference>
<name>A0A5E8BFF6_9ASCO</name>
<feature type="transmembrane region" description="Helical" evidence="18">
    <location>
        <begin position="269"/>
        <end position="288"/>
    </location>
</feature>
<dbReference type="GeneID" id="43581498"/>
<evidence type="ECO:0000313" key="20">
    <source>
        <dbReference type="Proteomes" id="UP000398389"/>
    </source>
</evidence>
<evidence type="ECO:0000256" key="13">
    <source>
        <dbReference type="ARBA" id="ARBA00023221"/>
    </source>
</evidence>
<evidence type="ECO:0000256" key="9">
    <source>
        <dbReference type="ARBA" id="ARBA00023011"/>
    </source>
</evidence>
<keyword evidence="11 18" id="KW-0472">Membrane</keyword>
<dbReference type="InterPro" id="IPR018083">
    <property type="entry name" value="Sterol_reductase_CS"/>
</dbReference>
<keyword evidence="4 18" id="KW-0812">Transmembrane</keyword>
<evidence type="ECO:0000256" key="11">
    <source>
        <dbReference type="ARBA" id="ARBA00023136"/>
    </source>
</evidence>
<evidence type="ECO:0000256" key="4">
    <source>
        <dbReference type="ARBA" id="ARBA00022692"/>
    </source>
</evidence>
<evidence type="ECO:0000256" key="6">
    <source>
        <dbReference type="ARBA" id="ARBA00022955"/>
    </source>
</evidence>
<feature type="transmembrane region" description="Helical" evidence="18">
    <location>
        <begin position="147"/>
        <end position="169"/>
    </location>
</feature>
<dbReference type="GO" id="GO:0006696">
    <property type="term" value="P:ergosterol biosynthetic process"/>
    <property type="evidence" value="ECO:0007669"/>
    <property type="project" value="TreeGrafter"/>
</dbReference>
<dbReference type="AlphaFoldDB" id="A0A5E8BFF6"/>
<dbReference type="EMBL" id="CABVLU010000002">
    <property type="protein sequence ID" value="VVT50259.1"/>
    <property type="molecule type" value="Genomic_DNA"/>
</dbReference>
<comment type="pathway">
    <text evidence="16">Steroid biosynthesis.</text>
</comment>
<evidence type="ECO:0000256" key="1">
    <source>
        <dbReference type="ARBA" id="ARBA00004141"/>
    </source>
</evidence>
<evidence type="ECO:0000256" key="3">
    <source>
        <dbReference type="ARBA" id="ARBA00022516"/>
    </source>
</evidence>
<dbReference type="Pfam" id="PF01222">
    <property type="entry name" value="ERG4_ERG24"/>
    <property type="match status" value="1"/>
</dbReference>
<dbReference type="Gene3D" id="1.20.120.1630">
    <property type="match status" value="1"/>
</dbReference>
<feature type="transmembrane region" description="Helical" evidence="18">
    <location>
        <begin position="105"/>
        <end position="127"/>
    </location>
</feature>
<evidence type="ECO:0000256" key="2">
    <source>
        <dbReference type="ARBA" id="ARBA00005402"/>
    </source>
</evidence>
<evidence type="ECO:0000256" key="7">
    <source>
        <dbReference type="ARBA" id="ARBA00022989"/>
    </source>
</evidence>
<keyword evidence="7 18" id="KW-1133">Transmembrane helix</keyword>
<organism evidence="19 20">
    <name type="scientific">Magnusiomyces paraingens</name>
    <dbReference type="NCBI Taxonomy" id="2606893"/>
    <lineage>
        <taxon>Eukaryota</taxon>
        <taxon>Fungi</taxon>
        <taxon>Dikarya</taxon>
        <taxon>Ascomycota</taxon>
        <taxon>Saccharomycotina</taxon>
        <taxon>Dipodascomycetes</taxon>
        <taxon>Dipodascales</taxon>
        <taxon>Dipodascaceae</taxon>
        <taxon>Magnusiomyces</taxon>
    </lineage>
</organism>
<keyword evidence="20" id="KW-1185">Reference proteome</keyword>
<feature type="transmembrane region" description="Helical" evidence="18">
    <location>
        <begin position="20"/>
        <end position="45"/>
    </location>
</feature>
<sequence length="431" mass="49286">MPKPNRKLNPLTTEPDFNGWPGALAISIGLPLLFNIFCFTCNDLGCPVSWTSFEPYRAQLASRALFSWHALGVYAIWWSALAILDRIVPGETVEGTLLRDGKTRLKYVFNGKLVMVILFSLLAARAVTTRGALPELVYVYEHLTELMNASLLVAFVGSTVLYLAPLYLYREEPILALGGNTGNPIFDWFIGRELNPRISDFDLKLFNEMRPGLLLWVIINLAMMHHQWLKYGSVSDSMWLVVLFESYYVIEGTFYEQGLINMIDTTTDGFGFMLFFGDLTLVPFSYSLQARYLADHPVHLGFWGVLGCLSVFTVGLLIFRLSNNEKNAFRNNDPSKAHLKYITSKTGSKLLVSGWWGTARHINYFGDWLVAWAYCLPTGFGSILPYYFVFFFAGLLIHRNERDEAKCAEKYGETWVEYKRRVPYKFIPWVY</sequence>
<dbReference type="PANTHER" id="PTHR21257:SF52">
    <property type="entry name" value="DELTA(14)-STEROL REDUCTASE TM7SF2"/>
    <property type="match status" value="1"/>
</dbReference>
<evidence type="ECO:0000256" key="8">
    <source>
        <dbReference type="ARBA" id="ARBA00023002"/>
    </source>
</evidence>
<keyword evidence="9 18" id="KW-0756">Sterol biosynthesis</keyword>
<keyword evidence="5" id="KW-0521">NADP</keyword>
<evidence type="ECO:0000256" key="15">
    <source>
        <dbReference type="ARBA" id="ARBA00031227"/>
    </source>
</evidence>
<reference evidence="19 20" key="1">
    <citation type="submission" date="2019-09" db="EMBL/GenBank/DDBJ databases">
        <authorList>
            <person name="Brejova B."/>
        </authorList>
    </citation>
    <scope>NUCLEOTIDE SEQUENCE [LARGE SCALE GENOMIC DNA]</scope>
</reference>
<evidence type="ECO:0000256" key="18">
    <source>
        <dbReference type="RuleBase" id="RU369120"/>
    </source>
</evidence>
<keyword evidence="10 18" id="KW-0443">Lipid metabolism</keyword>
<dbReference type="GO" id="GO:0005789">
    <property type="term" value="C:endoplasmic reticulum membrane"/>
    <property type="evidence" value="ECO:0007669"/>
    <property type="project" value="TreeGrafter"/>
</dbReference>
<dbReference type="RefSeq" id="XP_031853289.1">
    <property type="nucleotide sequence ID" value="XM_031997398.1"/>
</dbReference>
<dbReference type="PROSITE" id="PS01018">
    <property type="entry name" value="STEROL_REDUCT_2"/>
    <property type="match status" value="1"/>
</dbReference>
<comment type="similarity">
    <text evidence="2 18">Belongs to the ERG4/ERG24 family.</text>
</comment>
<keyword evidence="13 18" id="KW-0753">Steroid metabolism</keyword>
<accession>A0A5E8BFF6</accession>
<evidence type="ECO:0000256" key="10">
    <source>
        <dbReference type="ARBA" id="ARBA00023098"/>
    </source>
</evidence>
<protein>
    <recommendedName>
        <fullName evidence="17 18">Delta(14)-sterol reductase</fullName>
    </recommendedName>
    <alternativeName>
        <fullName evidence="14 18">C-14 sterol reductase</fullName>
    </alternativeName>
    <alternativeName>
        <fullName evidence="15 18">Sterol C14-reductase</fullName>
    </alternativeName>
</protein>
<keyword evidence="6 18" id="KW-0752">Steroid biosynthesis</keyword>
<evidence type="ECO:0000256" key="17">
    <source>
        <dbReference type="ARBA" id="ARBA00069705"/>
    </source>
</evidence>
<evidence type="ECO:0000256" key="14">
    <source>
        <dbReference type="ARBA" id="ARBA00030165"/>
    </source>
</evidence>